<protein>
    <submittedName>
        <fullName evidence="1">Methyltransferase domain-containing protein</fullName>
    </submittedName>
</protein>
<dbReference type="GO" id="GO:0008168">
    <property type="term" value="F:methyltransferase activity"/>
    <property type="evidence" value="ECO:0007669"/>
    <property type="project" value="UniProtKB-KW"/>
</dbReference>
<evidence type="ECO:0000313" key="1">
    <source>
        <dbReference type="EMBL" id="MBD9357161.1"/>
    </source>
</evidence>
<keyword evidence="1" id="KW-0808">Transferase</keyword>
<gene>
    <name evidence="1" type="ORF">IE877_14960</name>
</gene>
<evidence type="ECO:0000313" key="2">
    <source>
        <dbReference type="Proteomes" id="UP000652176"/>
    </source>
</evidence>
<dbReference type="RefSeq" id="WP_192375456.1">
    <property type="nucleotide sequence ID" value="NZ_JACXSS010000001.1"/>
</dbReference>
<dbReference type="SUPFAM" id="SSF53335">
    <property type="entry name" value="S-adenosyl-L-methionine-dependent methyltransferases"/>
    <property type="match status" value="1"/>
</dbReference>
<reference evidence="1 2" key="1">
    <citation type="submission" date="2020-09" db="EMBL/GenBank/DDBJ databases">
        <title>Methylomonas albis sp. nov. and Methylomonas fluvii sp. nov.: Two cold-adapted methanotrophs from the River Elbe and an amended description of Methylovulum psychrotolerans strain Eb1.</title>
        <authorList>
            <person name="Bussmann I.K."/>
            <person name="Klings K.-W."/>
            <person name="Warnstedt J."/>
            <person name="Hoppert M."/>
            <person name="Saborowski A."/>
            <person name="Horn F."/>
            <person name="Liebner S."/>
        </authorList>
    </citation>
    <scope>NUCLEOTIDE SEQUENCE [LARGE SCALE GENOMIC DNA]</scope>
    <source>
        <strain evidence="1 2">EbA</strain>
    </source>
</reference>
<dbReference type="EMBL" id="JACXSS010000001">
    <property type="protein sequence ID" value="MBD9357161.1"/>
    <property type="molecule type" value="Genomic_DNA"/>
</dbReference>
<organism evidence="1 2">
    <name type="scientific">Methylomonas albis</name>
    <dbReference type="NCBI Taxonomy" id="1854563"/>
    <lineage>
        <taxon>Bacteria</taxon>
        <taxon>Pseudomonadati</taxon>
        <taxon>Pseudomonadota</taxon>
        <taxon>Gammaproteobacteria</taxon>
        <taxon>Methylococcales</taxon>
        <taxon>Methylococcaceae</taxon>
        <taxon>Methylomonas</taxon>
    </lineage>
</organism>
<dbReference type="Pfam" id="PF13489">
    <property type="entry name" value="Methyltransf_23"/>
    <property type="match status" value="1"/>
</dbReference>
<keyword evidence="1" id="KW-0489">Methyltransferase</keyword>
<comment type="caution">
    <text evidence="1">The sequence shown here is derived from an EMBL/GenBank/DDBJ whole genome shotgun (WGS) entry which is preliminary data.</text>
</comment>
<dbReference type="InterPro" id="IPR029063">
    <property type="entry name" value="SAM-dependent_MTases_sf"/>
</dbReference>
<proteinExistence type="predicted"/>
<dbReference type="Proteomes" id="UP000652176">
    <property type="component" value="Unassembled WGS sequence"/>
</dbReference>
<keyword evidence="2" id="KW-1185">Reference proteome</keyword>
<name>A0ABR9D2Y2_9GAMM</name>
<dbReference type="Gene3D" id="3.40.50.150">
    <property type="entry name" value="Vaccinia Virus protein VP39"/>
    <property type="match status" value="1"/>
</dbReference>
<sequence length="306" mass="34920">MYTENIKKDVLLFVKATLTNQIAKFLPGFYVRITAQTGRGEGEGNSDEIADYFYQCCRDYREQLGLDEAEFRAYLSDKTILEYGPGDILGVALLLRAYGAKTIHCVDRFPLNKISEKNMLVYQALINRLAGDEKQRAMSVFNVPGDPESGFNRDIIEYSVTNSGLSGETDIYDLIISRAVLEHVNDLEATFLDIKNALKAAGTSIHKVDLKSHGLDRYRPFDFLTWSNASYRLMYSHKGFPNRWRVNKYVQAAQNARLSIKNLAANETLSHEKIDTIAPYLAEDFRNISKEELSWLSFWMVLEHVD</sequence>
<accession>A0ABR9D2Y2</accession>
<dbReference type="GO" id="GO:0032259">
    <property type="term" value="P:methylation"/>
    <property type="evidence" value="ECO:0007669"/>
    <property type="project" value="UniProtKB-KW"/>
</dbReference>